<keyword evidence="3" id="KW-1185">Reference proteome</keyword>
<comment type="similarity">
    <text evidence="1">Belongs to the 5-formyltetrahydrofolate cyclo-ligase family.</text>
</comment>
<keyword evidence="1" id="KW-0547">Nucleotide-binding</keyword>
<comment type="catalytic activity">
    <reaction evidence="1">
        <text>(6S)-5-formyl-5,6,7,8-tetrahydrofolate + ATP = (6R)-5,10-methenyltetrahydrofolate + ADP + phosphate</text>
        <dbReference type="Rhea" id="RHEA:10488"/>
        <dbReference type="ChEBI" id="CHEBI:30616"/>
        <dbReference type="ChEBI" id="CHEBI:43474"/>
        <dbReference type="ChEBI" id="CHEBI:57455"/>
        <dbReference type="ChEBI" id="CHEBI:57457"/>
        <dbReference type="ChEBI" id="CHEBI:456216"/>
        <dbReference type="EC" id="6.3.3.2"/>
    </reaction>
</comment>
<keyword evidence="1" id="KW-0460">Magnesium</keyword>
<accession>A0ABW3IYM7</accession>
<dbReference type="GO" id="GO:0030272">
    <property type="term" value="F:5-formyltetrahydrofolate cyclo-ligase activity"/>
    <property type="evidence" value="ECO:0007669"/>
    <property type="project" value="UniProtKB-EC"/>
</dbReference>
<dbReference type="NCBIfam" id="TIGR02727">
    <property type="entry name" value="MTHFS_bact"/>
    <property type="match status" value="1"/>
</dbReference>
<dbReference type="InterPro" id="IPR037171">
    <property type="entry name" value="NagB/RpiA_transferase-like"/>
</dbReference>
<sequence>MNKSDLRVTYKALRKSFSENEIEEMSLAIANKLLRLPTLPDGRQVWDKTYFHVFLPITEQKEVDTEYILHVLSGKDKEIIISKSDFKTCCMTHFLLTENTTIKKNQYHIPEPVDGIEVPSHKIQVVFVPLLAFDTKGNRVGYGKGFYDKFLSECKPEAIKIGLSFFEAEETITDVFENDVKLDYVVTPNTIYTFSSNY</sequence>
<dbReference type="Gene3D" id="3.40.50.10420">
    <property type="entry name" value="NagB/RpiA/CoA transferase-like"/>
    <property type="match status" value="1"/>
</dbReference>
<name>A0ABW3IYM7_9FLAO</name>
<keyword evidence="1" id="KW-0067">ATP-binding</keyword>
<dbReference type="Pfam" id="PF01812">
    <property type="entry name" value="5-FTHF_cyc-lig"/>
    <property type="match status" value="1"/>
</dbReference>
<gene>
    <name evidence="2" type="ORF">ACFQ0S_01525</name>
</gene>
<dbReference type="PANTHER" id="PTHR23407">
    <property type="entry name" value="ATPASE INHIBITOR/5-FORMYLTETRAHYDROFOLATE CYCLO-LIGASE"/>
    <property type="match status" value="1"/>
</dbReference>
<dbReference type="PIRSF" id="PIRSF006806">
    <property type="entry name" value="FTHF_cligase"/>
    <property type="match status" value="1"/>
</dbReference>
<keyword evidence="2" id="KW-0436">Ligase</keyword>
<comment type="cofactor">
    <cofactor evidence="1">
        <name>Mg(2+)</name>
        <dbReference type="ChEBI" id="CHEBI:18420"/>
    </cofactor>
</comment>
<reference evidence="3" key="1">
    <citation type="journal article" date="2019" name="Int. J. Syst. Evol. Microbiol.">
        <title>The Global Catalogue of Microorganisms (GCM) 10K type strain sequencing project: providing services to taxonomists for standard genome sequencing and annotation.</title>
        <authorList>
            <consortium name="The Broad Institute Genomics Platform"/>
            <consortium name="The Broad Institute Genome Sequencing Center for Infectious Disease"/>
            <person name="Wu L."/>
            <person name="Ma J."/>
        </authorList>
    </citation>
    <scope>NUCLEOTIDE SEQUENCE [LARGE SCALE GENOMIC DNA]</scope>
    <source>
        <strain evidence="3">CECT 7649</strain>
    </source>
</reference>
<dbReference type="PANTHER" id="PTHR23407:SF11">
    <property type="entry name" value="CHROMOSOME UNDETERMINED SCAFFOLD_24, WHOLE GENOME SHOTGUN SEQUENCE"/>
    <property type="match status" value="1"/>
</dbReference>
<dbReference type="EMBL" id="JBHTIZ010000005">
    <property type="protein sequence ID" value="MFD0983146.1"/>
    <property type="molecule type" value="Genomic_DNA"/>
</dbReference>
<keyword evidence="1" id="KW-0479">Metal-binding</keyword>
<evidence type="ECO:0000256" key="1">
    <source>
        <dbReference type="RuleBase" id="RU361279"/>
    </source>
</evidence>
<comment type="caution">
    <text evidence="2">The sequence shown here is derived from an EMBL/GenBank/DDBJ whole genome shotgun (WGS) entry which is preliminary data.</text>
</comment>
<dbReference type="EC" id="6.3.3.2" evidence="1"/>
<dbReference type="Proteomes" id="UP001597051">
    <property type="component" value="Unassembled WGS sequence"/>
</dbReference>
<dbReference type="InterPro" id="IPR024185">
    <property type="entry name" value="FTHF_cligase-like_sf"/>
</dbReference>
<protein>
    <recommendedName>
        <fullName evidence="1">5-formyltetrahydrofolate cyclo-ligase</fullName>
        <ecNumber evidence="1">6.3.3.2</ecNumber>
    </recommendedName>
</protein>
<proteinExistence type="inferred from homology"/>
<dbReference type="InterPro" id="IPR002698">
    <property type="entry name" value="FTHF_cligase"/>
</dbReference>
<dbReference type="RefSeq" id="WP_379752488.1">
    <property type="nucleotide sequence ID" value="NZ_JBHSYB010000002.1"/>
</dbReference>
<organism evidence="2 3">
    <name type="scientific">Flavobacterium myungsuense</name>
    <dbReference type="NCBI Taxonomy" id="651823"/>
    <lineage>
        <taxon>Bacteria</taxon>
        <taxon>Pseudomonadati</taxon>
        <taxon>Bacteroidota</taxon>
        <taxon>Flavobacteriia</taxon>
        <taxon>Flavobacteriales</taxon>
        <taxon>Flavobacteriaceae</taxon>
        <taxon>Flavobacterium</taxon>
    </lineage>
</organism>
<evidence type="ECO:0000313" key="2">
    <source>
        <dbReference type="EMBL" id="MFD0983146.1"/>
    </source>
</evidence>
<dbReference type="SUPFAM" id="SSF100950">
    <property type="entry name" value="NagB/RpiA/CoA transferase-like"/>
    <property type="match status" value="1"/>
</dbReference>
<evidence type="ECO:0000313" key="3">
    <source>
        <dbReference type="Proteomes" id="UP001597051"/>
    </source>
</evidence>